<evidence type="ECO:0000313" key="3">
    <source>
        <dbReference type="Proteomes" id="UP000249091"/>
    </source>
</evidence>
<keyword evidence="1" id="KW-0812">Transmembrane</keyword>
<reference evidence="2 3" key="1">
    <citation type="submission" date="2018-06" db="EMBL/GenBank/DDBJ databases">
        <authorList>
            <consortium name="Pathogen Informatics"/>
            <person name="Doyle S."/>
        </authorList>
    </citation>
    <scope>NUCLEOTIDE SEQUENCE [LARGE SCALE GENOMIC DNA]</scope>
    <source>
        <strain evidence="2 3">NCTC10994</strain>
    </source>
</reference>
<sequence length="221" mass="22958">MPENNKELQALTVALSALAGFVDALGFITLGGVFVSFMSGNSTRFAVEAADASWRTAALIGGIVVLFVIGVILGGVIAELTDRDRKTRKTAVLVAVAVLLAIGSLSAIPGWIPVSVTAMTLAMGVENSVFRRKGEATVALTYMTGALVKIGQEVASAFFGGPRWGWLPYLGRWGGLVAGGLLGALAHHLFGLHALWIATAVAAALAVAVRFLRSPEVQKTA</sequence>
<keyword evidence="1" id="KW-0472">Membrane</keyword>
<evidence type="ECO:0000313" key="2">
    <source>
        <dbReference type="EMBL" id="SQI32957.1"/>
    </source>
</evidence>
<name>A0A2X4TZM0_9NOCA</name>
<organism evidence="2 3">
    <name type="scientific">Rhodococcus coprophilus</name>
    <dbReference type="NCBI Taxonomy" id="38310"/>
    <lineage>
        <taxon>Bacteria</taxon>
        <taxon>Bacillati</taxon>
        <taxon>Actinomycetota</taxon>
        <taxon>Actinomycetes</taxon>
        <taxon>Mycobacteriales</taxon>
        <taxon>Nocardiaceae</taxon>
        <taxon>Rhodococcus</taxon>
    </lineage>
</organism>
<gene>
    <name evidence="2" type="ORF">NCTC10994_02376</name>
</gene>
<keyword evidence="1" id="KW-1133">Transmembrane helix</keyword>
<feature type="transmembrane region" description="Helical" evidence="1">
    <location>
        <begin position="190"/>
        <end position="212"/>
    </location>
</feature>
<protein>
    <submittedName>
        <fullName evidence="2">Predicted membrane protein</fullName>
    </submittedName>
</protein>
<dbReference type="AlphaFoldDB" id="A0A2X4TZM0"/>
<dbReference type="RefSeq" id="WP_072705052.1">
    <property type="nucleotide sequence ID" value="NZ_JAFBBL010000001.1"/>
</dbReference>
<proteinExistence type="predicted"/>
<dbReference type="PANTHER" id="PTHR37314">
    <property type="entry name" value="SLR0142 PROTEIN"/>
    <property type="match status" value="1"/>
</dbReference>
<feature type="transmembrane region" description="Helical" evidence="1">
    <location>
        <begin position="57"/>
        <end position="78"/>
    </location>
</feature>
<dbReference type="PANTHER" id="PTHR37314:SF4">
    <property type="entry name" value="UPF0700 TRANSMEMBRANE PROTEIN YOAK"/>
    <property type="match status" value="1"/>
</dbReference>
<feature type="transmembrane region" description="Helical" evidence="1">
    <location>
        <begin position="90"/>
        <end position="112"/>
    </location>
</feature>
<dbReference type="EMBL" id="LS483468">
    <property type="protein sequence ID" value="SQI32957.1"/>
    <property type="molecule type" value="Genomic_DNA"/>
</dbReference>
<dbReference type="Pfam" id="PF06912">
    <property type="entry name" value="DUF1275"/>
    <property type="match status" value="1"/>
</dbReference>
<dbReference type="Proteomes" id="UP000249091">
    <property type="component" value="Chromosome 1"/>
</dbReference>
<evidence type="ECO:0000256" key="1">
    <source>
        <dbReference type="SAM" id="Phobius"/>
    </source>
</evidence>
<feature type="transmembrane region" description="Helical" evidence="1">
    <location>
        <begin position="12"/>
        <end position="37"/>
    </location>
</feature>
<accession>A0A2X4TZM0</accession>
<dbReference type="STRING" id="1219011.GCA_001895045_04153"/>
<keyword evidence="3" id="KW-1185">Reference proteome</keyword>
<dbReference type="KEGG" id="rcr:NCTC10994_02376"/>
<dbReference type="InterPro" id="IPR010699">
    <property type="entry name" value="DUF1275"/>
</dbReference>